<accession>A0A512AYE2</accession>
<dbReference type="InterPro" id="IPR012292">
    <property type="entry name" value="Globin/Proto"/>
</dbReference>
<evidence type="ECO:0000256" key="2">
    <source>
        <dbReference type="ARBA" id="ARBA00022617"/>
    </source>
</evidence>
<keyword evidence="3 5" id="KW-0479">Metal-binding</keyword>
<dbReference type="OrthoDB" id="25954at2"/>
<gene>
    <name evidence="6" type="ORF">AAE02nite_23880</name>
</gene>
<dbReference type="Pfam" id="PF01152">
    <property type="entry name" value="Bac_globin"/>
    <property type="match status" value="1"/>
</dbReference>
<evidence type="ECO:0000256" key="1">
    <source>
        <dbReference type="ARBA" id="ARBA00022448"/>
    </source>
</evidence>
<organism evidence="6 7">
    <name type="scientific">Adhaeribacter aerolatus</name>
    <dbReference type="NCBI Taxonomy" id="670289"/>
    <lineage>
        <taxon>Bacteria</taxon>
        <taxon>Pseudomonadati</taxon>
        <taxon>Bacteroidota</taxon>
        <taxon>Cytophagia</taxon>
        <taxon>Cytophagales</taxon>
        <taxon>Hymenobacteraceae</taxon>
        <taxon>Adhaeribacter</taxon>
    </lineage>
</organism>
<dbReference type="GO" id="GO:0020037">
    <property type="term" value="F:heme binding"/>
    <property type="evidence" value="ECO:0007669"/>
    <property type="project" value="InterPro"/>
</dbReference>
<dbReference type="CDD" id="cd08916">
    <property type="entry name" value="TrHb3_P"/>
    <property type="match status" value="1"/>
</dbReference>
<evidence type="ECO:0000313" key="7">
    <source>
        <dbReference type="Proteomes" id="UP000321532"/>
    </source>
</evidence>
<comment type="caution">
    <text evidence="6">The sequence shown here is derived from an EMBL/GenBank/DDBJ whole genome shotgun (WGS) entry which is preliminary data.</text>
</comment>
<name>A0A512AYE2_9BACT</name>
<keyword evidence="2 5" id="KW-0349">Heme</keyword>
<keyword evidence="7" id="KW-1185">Reference proteome</keyword>
<reference evidence="6 7" key="1">
    <citation type="submission" date="2019-07" db="EMBL/GenBank/DDBJ databases">
        <title>Whole genome shotgun sequence of Adhaeribacter aerolatus NBRC 106133.</title>
        <authorList>
            <person name="Hosoyama A."/>
            <person name="Uohara A."/>
            <person name="Ohji S."/>
            <person name="Ichikawa N."/>
        </authorList>
    </citation>
    <scope>NUCLEOTIDE SEQUENCE [LARGE SCALE GENOMIC DNA]</scope>
    <source>
        <strain evidence="6 7">NBRC 106133</strain>
    </source>
</reference>
<protein>
    <submittedName>
        <fullName evidence="6">Preprotein translocase subunit TatC</fullName>
    </submittedName>
</protein>
<dbReference type="GO" id="GO:0046872">
    <property type="term" value="F:metal ion binding"/>
    <property type="evidence" value="ECO:0007669"/>
    <property type="project" value="UniProtKB-KW"/>
</dbReference>
<dbReference type="SUPFAM" id="SSF46458">
    <property type="entry name" value="Globin-like"/>
    <property type="match status" value="1"/>
</dbReference>
<dbReference type="GO" id="GO:0019825">
    <property type="term" value="F:oxygen binding"/>
    <property type="evidence" value="ECO:0007669"/>
    <property type="project" value="InterPro"/>
</dbReference>
<evidence type="ECO:0000256" key="4">
    <source>
        <dbReference type="ARBA" id="ARBA00023004"/>
    </source>
</evidence>
<feature type="binding site" description="distal binding residue" evidence="5">
    <location>
        <position position="71"/>
    </location>
    <ligand>
        <name>heme</name>
        <dbReference type="ChEBI" id="CHEBI:30413"/>
    </ligand>
    <ligandPart>
        <name>Fe</name>
        <dbReference type="ChEBI" id="CHEBI:18248"/>
    </ligandPart>
</feature>
<dbReference type="RefSeq" id="WP_146897992.1">
    <property type="nucleotide sequence ID" value="NZ_BJYS01000017.1"/>
</dbReference>
<evidence type="ECO:0000256" key="3">
    <source>
        <dbReference type="ARBA" id="ARBA00022723"/>
    </source>
</evidence>
<dbReference type="EMBL" id="BJYS01000017">
    <property type="protein sequence ID" value="GEO04724.1"/>
    <property type="molecule type" value="Genomic_DNA"/>
</dbReference>
<keyword evidence="1" id="KW-0813">Transport</keyword>
<evidence type="ECO:0000313" key="6">
    <source>
        <dbReference type="EMBL" id="GEO04724.1"/>
    </source>
</evidence>
<sequence length="131" mass="15125">MENKTEIKGRTEVELLVNNFYDRVNQDPMLSPIFNVQAQVNWPAHLPNMYDFWETLLFGRAVYKGFPFPKHTTLNLRAEHFDRWLELFNQTVDADFTGLLAEEAKNKALNIATVFQMRLGLKPVGLGIVAK</sequence>
<dbReference type="InterPro" id="IPR001486">
    <property type="entry name" value="Hemoglobin_trunc"/>
</dbReference>
<proteinExistence type="predicted"/>
<dbReference type="InterPro" id="IPR009050">
    <property type="entry name" value="Globin-like_sf"/>
</dbReference>
<dbReference type="AlphaFoldDB" id="A0A512AYE2"/>
<keyword evidence="4 5" id="KW-0408">Iron</keyword>
<dbReference type="Proteomes" id="UP000321532">
    <property type="component" value="Unassembled WGS sequence"/>
</dbReference>
<dbReference type="Gene3D" id="1.10.490.10">
    <property type="entry name" value="Globins"/>
    <property type="match status" value="1"/>
</dbReference>
<evidence type="ECO:0000256" key="5">
    <source>
        <dbReference type="PIRSR" id="PIRSR601486-1"/>
    </source>
</evidence>